<dbReference type="NCBIfam" id="TIGR00539">
    <property type="entry name" value="hemN_rel"/>
    <property type="match status" value="1"/>
</dbReference>
<dbReference type="InterPro" id="IPR004559">
    <property type="entry name" value="HemW-like"/>
</dbReference>
<dbReference type="OMA" id="HIPWCVR"/>
<dbReference type="EMBL" id="JAGTXO010000002">
    <property type="protein sequence ID" value="KAG8469586.1"/>
    <property type="molecule type" value="Genomic_DNA"/>
</dbReference>
<evidence type="ECO:0000313" key="8">
    <source>
        <dbReference type="Proteomes" id="UP000751190"/>
    </source>
</evidence>
<dbReference type="GO" id="GO:0005737">
    <property type="term" value="C:cytoplasm"/>
    <property type="evidence" value="ECO:0007669"/>
    <property type="project" value="InterPro"/>
</dbReference>
<keyword evidence="5" id="KW-0732">Signal</keyword>
<proteinExistence type="inferred from homology"/>
<dbReference type="GO" id="GO:0006779">
    <property type="term" value="P:porphyrin-containing compound biosynthetic process"/>
    <property type="evidence" value="ECO:0007669"/>
    <property type="project" value="InterPro"/>
</dbReference>
<sequence length="473" mass="49823">MRRANVLLAAVAPALAARGWPVHPHAPALHAYVHVPFCRRRCYYCDFPVSVVGDRPQAARDAVERYLEPLQREIRAVASCERAPGAPPLQTIYIGGGTPSLAPASAIGEILAELRSAFGLADGAEVTLEMDPGTFDEASLAAFIACGVTRASIGVQSFDAARLTAAGRAHTVDDAAAAIACLRRARAVGALRSWSLDLIGGLPGESAASWDDTLRAAIAARPDHVSVYDLTVEPRTAYGRRMAAGTLRNLPSEEASADMYRAASALLGGAGYEHYEVSSYALPGHRSRHNGGYWRNAPFFAFGNGAASYVRGVRFSRPRALGAYAAYVGEYERRGHGAQQLDGEHVGPRDWLLETVMVGLRRSDGLQLDELARAFGRRAALECARALAPAEARGLVVRVPPDPTAAAAAAAAAAPPAPNDDDGALLGSVRLSAPDGFLVSNDLLSDLFVALAECPLTPALDSLMLVDASAAVR</sequence>
<dbReference type="InterPro" id="IPR006638">
    <property type="entry name" value="Elp3/MiaA/NifB-like_rSAM"/>
</dbReference>
<dbReference type="PANTHER" id="PTHR13932">
    <property type="entry name" value="COPROPORPHYRINIGEN III OXIDASE"/>
    <property type="match status" value="1"/>
</dbReference>
<dbReference type="InterPro" id="IPR034505">
    <property type="entry name" value="Coproporphyrinogen-III_oxidase"/>
</dbReference>
<evidence type="ECO:0000259" key="6">
    <source>
        <dbReference type="PROSITE" id="PS51918"/>
    </source>
</evidence>
<dbReference type="SFLD" id="SFLDG01065">
    <property type="entry name" value="anaerobic_coproporphyrinogen-I"/>
    <property type="match status" value="1"/>
</dbReference>
<feature type="domain" description="Radical SAM core" evidence="6">
    <location>
        <begin position="23"/>
        <end position="270"/>
    </location>
</feature>
<accession>A0A8J5XID0</accession>
<evidence type="ECO:0000256" key="1">
    <source>
        <dbReference type="ARBA" id="ARBA00006100"/>
    </source>
</evidence>
<dbReference type="SFLD" id="SFLDG01082">
    <property type="entry name" value="B12-binding_domain_containing"/>
    <property type="match status" value="1"/>
</dbReference>
<dbReference type="CDD" id="cd01335">
    <property type="entry name" value="Radical_SAM"/>
    <property type="match status" value="1"/>
</dbReference>
<dbReference type="PROSITE" id="PS51918">
    <property type="entry name" value="RADICAL_SAM"/>
    <property type="match status" value="1"/>
</dbReference>
<gene>
    <name evidence="7" type="ORF">KFE25_006041</name>
</gene>
<comment type="function">
    <text evidence="4">May be a heme chaperone, appears to bind heme. Homologous bacterial proteins do not have oxygen-independent coproporphyrinogen-III oxidase activity. Binds 1 [4Fe-4S] cluster. The cluster is coordinated with 3 cysteines and an exchangeable S-adenosyl-L-methionine.</text>
</comment>
<evidence type="ECO:0000256" key="4">
    <source>
        <dbReference type="ARBA" id="ARBA00045130"/>
    </source>
</evidence>
<evidence type="ECO:0000256" key="2">
    <source>
        <dbReference type="ARBA" id="ARBA00014678"/>
    </source>
</evidence>
<feature type="signal peptide" evidence="5">
    <location>
        <begin position="1"/>
        <end position="16"/>
    </location>
</feature>
<dbReference type="InterPro" id="IPR023404">
    <property type="entry name" value="rSAM_horseshoe"/>
</dbReference>
<name>A0A8J5XID0_DIALT</name>
<comment type="similarity">
    <text evidence="1">Belongs to the anaerobic coproporphyrinogen-III oxidase family. HemW subfamily.</text>
</comment>
<protein>
    <recommendedName>
        <fullName evidence="2">Radical S-adenosyl methionine domain-containing protein 1, mitochondrial</fullName>
    </recommendedName>
    <alternativeName>
        <fullName evidence="3">Putative heme chaperone</fullName>
    </alternativeName>
</protein>
<dbReference type="Proteomes" id="UP000751190">
    <property type="component" value="Unassembled WGS sequence"/>
</dbReference>
<feature type="chain" id="PRO_5035290547" description="Radical S-adenosyl methionine domain-containing protein 1, mitochondrial" evidence="5">
    <location>
        <begin position="17"/>
        <end position="473"/>
    </location>
</feature>
<dbReference type="OrthoDB" id="431409at2759"/>
<dbReference type="SUPFAM" id="SSF102114">
    <property type="entry name" value="Radical SAM enzymes"/>
    <property type="match status" value="1"/>
</dbReference>
<dbReference type="InterPro" id="IPR058240">
    <property type="entry name" value="rSAM_sf"/>
</dbReference>
<evidence type="ECO:0000256" key="3">
    <source>
        <dbReference type="ARBA" id="ARBA00033094"/>
    </source>
</evidence>
<keyword evidence="8" id="KW-1185">Reference proteome</keyword>
<dbReference type="Gene3D" id="3.80.30.20">
    <property type="entry name" value="tm_1862 like domain"/>
    <property type="match status" value="1"/>
</dbReference>
<comment type="caution">
    <text evidence="7">The sequence shown here is derived from an EMBL/GenBank/DDBJ whole genome shotgun (WGS) entry which is preliminary data.</text>
</comment>
<dbReference type="SFLD" id="SFLDF00562">
    <property type="entry name" value="HemN-like__clustered_with_heat"/>
    <property type="match status" value="1"/>
</dbReference>
<dbReference type="SMART" id="SM00729">
    <property type="entry name" value="Elp3"/>
    <property type="match status" value="1"/>
</dbReference>
<reference evidence="7" key="1">
    <citation type="submission" date="2021-05" db="EMBL/GenBank/DDBJ databases">
        <title>The genome of the haptophyte Pavlova lutheri (Diacronema luteri, Pavlovales) - a model for lipid biosynthesis in eukaryotic algae.</title>
        <authorList>
            <person name="Hulatt C.J."/>
            <person name="Posewitz M.C."/>
        </authorList>
    </citation>
    <scope>NUCLEOTIDE SEQUENCE</scope>
    <source>
        <strain evidence="7">NIVA-4/92</strain>
    </source>
</reference>
<dbReference type="AlphaFoldDB" id="A0A8J5XID0"/>
<dbReference type="InterPro" id="IPR010723">
    <property type="entry name" value="HemN_C"/>
</dbReference>
<dbReference type="PANTHER" id="PTHR13932:SF5">
    <property type="entry name" value="RADICAL S-ADENOSYL METHIONINE DOMAIN-CONTAINING PROTEIN 1, MITOCHONDRIAL"/>
    <property type="match status" value="1"/>
</dbReference>
<dbReference type="GO" id="GO:0051539">
    <property type="term" value="F:4 iron, 4 sulfur cluster binding"/>
    <property type="evidence" value="ECO:0007669"/>
    <property type="project" value="InterPro"/>
</dbReference>
<evidence type="ECO:0000313" key="7">
    <source>
        <dbReference type="EMBL" id="KAG8469586.1"/>
    </source>
</evidence>
<dbReference type="Pfam" id="PF06969">
    <property type="entry name" value="HemN_C"/>
    <property type="match status" value="1"/>
</dbReference>
<organism evidence="7 8">
    <name type="scientific">Diacronema lutheri</name>
    <name type="common">Unicellular marine alga</name>
    <name type="synonym">Monochrysis lutheri</name>
    <dbReference type="NCBI Taxonomy" id="2081491"/>
    <lineage>
        <taxon>Eukaryota</taxon>
        <taxon>Haptista</taxon>
        <taxon>Haptophyta</taxon>
        <taxon>Pavlovophyceae</taxon>
        <taxon>Pavlovales</taxon>
        <taxon>Pavlovaceae</taxon>
        <taxon>Diacronema</taxon>
    </lineage>
</organism>
<dbReference type="InterPro" id="IPR007197">
    <property type="entry name" value="rSAM"/>
</dbReference>
<dbReference type="GO" id="GO:0004109">
    <property type="term" value="F:coproporphyrinogen oxidase activity"/>
    <property type="evidence" value="ECO:0007669"/>
    <property type="project" value="InterPro"/>
</dbReference>
<evidence type="ECO:0000256" key="5">
    <source>
        <dbReference type="SAM" id="SignalP"/>
    </source>
</evidence>
<dbReference type="Pfam" id="PF04055">
    <property type="entry name" value="Radical_SAM"/>
    <property type="match status" value="1"/>
</dbReference>
<dbReference type="SFLD" id="SFLDS00029">
    <property type="entry name" value="Radical_SAM"/>
    <property type="match status" value="1"/>
</dbReference>